<evidence type="ECO:0000313" key="2">
    <source>
        <dbReference type="Proteomes" id="UP000316905"/>
    </source>
</evidence>
<sequence length="57" mass="6303">MLLWLISAAGFPNSELEKAREEAQEKKAFASKCAAIRRVVSWERMATALTAGPNHDT</sequence>
<name>A0A562PJS0_9PSED</name>
<proteinExistence type="predicted"/>
<evidence type="ECO:0000313" key="1">
    <source>
        <dbReference type="EMBL" id="TWI44669.1"/>
    </source>
</evidence>
<dbReference type="Proteomes" id="UP000316905">
    <property type="component" value="Unassembled WGS sequence"/>
</dbReference>
<keyword evidence="1" id="KW-0560">Oxidoreductase</keyword>
<protein>
    <submittedName>
        <fullName evidence="1">Protocatechuate 3,4-dioxygenase alpha subunit</fullName>
    </submittedName>
</protein>
<keyword evidence="1" id="KW-0223">Dioxygenase</keyword>
<reference evidence="1 2" key="1">
    <citation type="journal article" date="2015" name="Stand. Genomic Sci.">
        <title>Genomic Encyclopedia of Bacterial and Archaeal Type Strains, Phase III: the genomes of soil and plant-associated and newly described type strains.</title>
        <authorList>
            <person name="Whitman W.B."/>
            <person name="Woyke T."/>
            <person name="Klenk H.P."/>
            <person name="Zhou Y."/>
            <person name="Lilburn T.G."/>
            <person name="Beck B.J."/>
            <person name="De Vos P."/>
            <person name="Vandamme P."/>
            <person name="Eisen J.A."/>
            <person name="Garrity G."/>
            <person name="Hugenholtz P."/>
            <person name="Kyrpides N.C."/>
        </authorList>
    </citation>
    <scope>NUCLEOTIDE SEQUENCE [LARGE SCALE GENOMIC DNA]</scope>
    <source>
        <strain evidence="1 2">CGMCC 1.6858</strain>
    </source>
</reference>
<organism evidence="1 2">
    <name type="scientific">Pseudomonas duriflava</name>
    <dbReference type="NCBI Taxonomy" id="459528"/>
    <lineage>
        <taxon>Bacteria</taxon>
        <taxon>Pseudomonadati</taxon>
        <taxon>Pseudomonadota</taxon>
        <taxon>Gammaproteobacteria</taxon>
        <taxon>Pseudomonadales</taxon>
        <taxon>Pseudomonadaceae</taxon>
        <taxon>Pseudomonas</taxon>
    </lineage>
</organism>
<keyword evidence="2" id="KW-1185">Reference proteome</keyword>
<dbReference type="GO" id="GO:0051213">
    <property type="term" value="F:dioxygenase activity"/>
    <property type="evidence" value="ECO:0007669"/>
    <property type="project" value="UniProtKB-KW"/>
</dbReference>
<dbReference type="AlphaFoldDB" id="A0A562PJS0"/>
<comment type="caution">
    <text evidence="1">The sequence shown here is derived from an EMBL/GenBank/DDBJ whole genome shotgun (WGS) entry which is preliminary data.</text>
</comment>
<dbReference type="EMBL" id="VLKY01000047">
    <property type="protein sequence ID" value="TWI44669.1"/>
    <property type="molecule type" value="Genomic_DNA"/>
</dbReference>
<gene>
    <name evidence="1" type="ORF">IQ22_04704</name>
</gene>
<accession>A0A562PJS0</accession>